<dbReference type="SUPFAM" id="SSF53597">
    <property type="entry name" value="Dihydrofolate reductase-like"/>
    <property type="match status" value="1"/>
</dbReference>
<dbReference type="InterPro" id="IPR002734">
    <property type="entry name" value="RibDG_C"/>
</dbReference>
<comment type="caution">
    <text evidence="2">The sequence shown here is derived from an EMBL/GenBank/DDBJ whole genome shotgun (WGS) entry which is preliminary data.</text>
</comment>
<evidence type="ECO:0000313" key="3">
    <source>
        <dbReference type="Proteomes" id="UP001597557"/>
    </source>
</evidence>
<dbReference type="EMBL" id="JBHUPD010000002">
    <property type="protein sequence ID" value="MFD2873344.1"/>
    <property type="molecule type" value="Genomic_DNA"/>
</dbReference>
<dbReference type="InterPro" id="IPR050765">
    <property type="entry name" value="Riboflavin_Biosynth_HTPR"/>
</dbReference>
<dbReference type="Proteomes" id="UP001597557">
    <property type="component" value="Unassembled WGS sequence"/>
</dbReference>
<evidence type="ECO:0000259" key="1">
    <source>
        <dbReference type="Pfam" id="PF01872"/>
    </source>
</evidence>
<accession>A0ABW5YD57</accession>
<gene>
    <name evidence="2" type="ORF">ACFS5N_12740</name>
</gene>
<dbReference type="RefSeq" id="WP_377185978.1">
    <property type="nucleotide sequence ID" value="NZ_JBHUPD010000002.1"/>
</dbReference>
<dbReference type="PANTHER" id="PTHR38011:SF11">
    <property type="entry name" value="2,5-DIAMINO-6-RIBOSYLAMINO-4(3H)-PYRIMIDINONE 5'-PHOSPHATE REDUCTASE"/>
    <property type="match status" value="1"/>
</dbReference>
<proteinExistence type="predicted"/>
<evidence type="ECO:0000313" key="2">
    <source>
        <dbReference type="EMBL" id="MFD2873344.1"/>
    </source>
</evidence>
<dbReference type="PANTHER" id="PTHR38011">
    <property type="entry name" value="DIHYDROFOLATE REDUCTASE FAMILY PROTEIN (AFU_ORTHOLOGUE AFUA_8G06820)"/>
    <property type="match status" value="1"/>
</dbReference>
<feature type="domain" description="Bacterial bifunctional deaminase-reductase C-terminal" evidence="1">
    <location>
        <begin position="3"/>
        <end position="178"/>
    </location>
</feature>
<name>A0ABW5YD57_9SPHI</name>
<reference evidence="3" key="1">
    <citation type="journal article" date="2019" name="Int. J. Syst. Evol. Microbiol.">
        <title>The Global Catalogue of Microorganisms (GCM) 10K type strain sequencing project: providing services to taxonomists for standard genome sequencing and annotation.</title>
        <authorList>
            <consortium name="The Broad Institute Genomics Platform"/>
            <consortium name="The Broad Institute Genome Sequencing Center for Infectious Disease"/>
            <person name="Wu L."/>
            <person name="Ma J."/>
        </authorList>
    </citation>
    <scope>NUCLEOTIDE SEQUENCE [LARGE SCALE GENOMIC DNA]</scope>
    <source>
        <strain evidence="3">KCTC 22437</strain>
    </source>
</reference>
<keyword evidence="3" id="KW-1185">Reference proteome</keyword>
<dbReference type="Gene3D" id="3.40.430.10">
    <property type="entry name" value="Dihydrofolate Reductase, subunit A"/>
    <property type="match status" value="1"/>
</dbReference>
<dbReference type="Pfam" id="PF01872">
    <property type="entry name" value="RibD_C"/>
    <property type="match status" value="1"/>
</dbReference>
<dbReference type="InterPro" id="IPR024072">
    <property type="entry name" value="DHFR-like_dom_sf"/>
</dbReference>
<protein>
    <submittedName>
        <fullName evidence="2">Dihydrofolate reductase family protein</fullName>
    </submittedName>
</protein>
<organism evidence="2 3">
    <name type="scientific">Mucilaginibacter ximonensis</name>
    <dbReference type="NCBI Taxonomy" id="538021"/>
    <lineage>
        <taxon>Bacteria</taxon>
        <taxon>Pseudomonadati</taxon>
        <taxon>Bacteroidota</taxon>
        <taxon>Sphingobacteriia</taxon>
        <taxon>Sphingobacteriales</taxon>
        <taxon>Sphingobacteriaceae</taxon>
        <taxon>Mucilaginibacter</taxon>
    </lineage>
</organism>
<sequence>MRRIIVSMNVTLDGFMASSDGGLDWHIQNWTPDMSDLLAQHLNTADTILLGKNTYSAMAAYWPAVSTSLLLSRSDLAYATMINGCKKIVCSTTLKKPRWENSQVISSRLPNEILKLKQQQGKNIMVYGSHKLVQYLHKFNLVDEYLLWIYPVTIGRGIPLFYKHQQLELLSSKILSSGVAVLQYSAGLVTHPATPKAV</sequence>